<protein>
    <submittedName>
        <fullName evidence="1">Uncharacterized protein</fullName>
    </submittedName>
</protein>
<reference evidence="2" key="1">
    <citation type="submission" date="2017-09" db="EMBL/GenBank/DDBJ databases">
        <title>Depth-based differentiation of microbial function through sediment-hosted aquifers and enrichment of novel symbionts in the deep terrestrial subsurface.</title>
        <authorList>
            <person name="Probst A.J."/>
            <person name="Ladd B."/>
            <person name="Jarett J.K."/>
            <person name="Geller-Mcgrath D.E."/>
            <person name="Sieber C.M.K."/>
            <person name="Emerson J.B."/>
            <person name="Anantharaman K."/>
            <person name="Thomas B.C."/>
            <person name="Malmstrom R."/>
            <person name="Stieglmeier M."/>
            <person name="Klingl A."/>
            <person name="Woyke T."/>
            <person name="Ryan C.M."/>
            <person name="Banfield J.F."/>
        </authorList>
    </citation>
    <scope>NUCLEOTIDE SEQUENCE [LARGE SCALE GENOMIC DNA]</scope>
</reference>
<sequence length="64" mass="7157">MFFLSQNFSIGFNAAKEKLEIVSGAAPPPFRIFAGGFFRKNAFGLIQEYCTSAIVKIKNLKLRI</sequence>
<dbReference type="EMBL" id="PEYD01000068">
    <property type="protein sequence ID" value="PIS39142.1"/>
    <property type="molecule type" value="Genomic_DNA"/>
</dbReference>
<name>A0A2H0YN30_9BACT</name>
<evidence type="ECO:0000313" key="1">
    <source>
        <dbReference type="EMBL" id="PIS39142.1"/>
    </source>
</evidence>
<accession>A0A2H0YN30</accession>
<comment type="caution">
    <text evidence="1">The sequence shown here is derived from an EMBL/GenBank/DDBJ whole genome shotgun (WGS) entry which is preliminary data.</text>
</comment>
<proteinExistence type="predicted"/>
<dbReference type="Proteomes" id="UP000230088">
    <property type="component" value="Unassembled WGS sequence"/>
</dbReference>
<gene>
    <name evidence="1" type="ORF">COT33_03545</name>
</gene>
<dbReference type="AlphaFoldDB" id="A0A2H0YN30"/>
<organism evidence="1 2">
    <name type="scientific">Candidatus Nealsonbacteria bacterium CG08_land_8_20_14_0_20_38_20</name>
    <dbReference type="NCBI Taxonomy" id="1974705"/>
    <lineage>
        <taxon>Bacteria</taxon>
        <taxon>Candidatus Nealsoniibacteriota</taxon>
    </lineage>
</organism>
<evidence type="ECO:0000313" key="2">
    <source>
        <dbReference type="Proteomes" id="UP000230088"/>
    </source>
</evidence>